<keyword evidence="5" id="KW-1185">Reference proteome</keyword>
<evidence type="ECO:0000256" key="2">
    <source>
        <dbReference type="ARBA" id="ARBA00022777"/>
    </source>
</evidence>
<dbReference type="PANTHER" id="PTHR43435:SF4">
    <property type="entry name" value="FGGY CARBOHYDRATE KINASE DOMAIN-CONTAINING PROTEIN"/>
    <property type="match status" value="1"/>
</dbReference>
<dbReference type="GO" id="GO:0005737">
    <property type="term" value="C:cytoplasm"/>
    <property type="evidence" value="ECO:0007669"/>
    <property type="project" value="TreeGrafter"/>
</dbReference>
<name>A0A443SKV1_9ACAR</name>
<evidence type="ECO:0000313" key="4">
    <source>
        <dbReference type="EMBL" id="RWS28154.1"/>
    </source>
</evidence>
<organism evidence="4 5">
    <name type="scientific">Leptotrombidium deliense</name>
    <dbReference type="NCBI Taxonomy" id="299467"/>
    <lineage>
        <taxon>Eukaryota</taxon>
        <taxon>Metazoa</taxon>
        <taxon>Ecdysozoa</taxon>
        <taxon>Arthropoda</taxon>
        <taxon>Chelicerata</taxon>
        <taxon>Arachnida</taxon>
        <taxon>Acari</taxon>
        <taxon>Acariformes</taxon>
        <taxon>Trombidiformes</taxon>
        <taxon>Prostigmata</taxon>
        <taxon>Anystina</taxon>
        <taxon>Parasitengona</taxon>
        <taxon>Trombiculoidea</taxon>
        <taxon>Trombiculidae</taxon>
        <taxon>Leptotrombidium</taxon>
    </lineage>
</organism>
<evidence type="ECO:0000259" key="3">
    <source>
        <dbReference type="Pfam" id="PF00370"/>
    </source>
</evidence>
<accession>A0A443SKV1</accession>
<dbReference type="Pfam" id="PF00370">
    <property type="entry name" value="FGGY_N"/>
    <property type="match status" value="1"/>
</dbReference>
<evidence type="ECO:0000256" key="1">
    <source>
        <dbReference type="ARBA" id="ARBA00022679"/>
    </source>
</evidence>
<reference evidence="4 5" key="1">
    <citation type="journal article" date="2018" name="Gigascience">
        <title>Genomes of trombidid mites reveal novel predicted allergens and laterally-transferred genes associated with secondary metabolism.</title>
        <authorList>
            <person name="Dong X."/>
            <person name="Chaisiri K."/>
            <person name="Xia D."/>
            <person name="Armstrong S.D."/>
            <person name="Fang Y."/>
            <person name="Donnelly M.J."/>
            <person name="Kadowaki T."/>
            <person name="McGarry J.W."/>
            <person name="Darby A.C."/>
            <person name="Makepeace B.L."/>
        </authorList>
    </citation>
    <scope>NUCLEOTIDE SEQUENCE [LARGE SCALE GENOMIC DNA]</scope>
    <source>
        <strain evidence="4">UoL-UT</strain>
    </source>
</reference>
<dbReference type="STRING" id="299467.A0A443SKV1"/>
<dbReference type="EMBL" id="NCKV01001544">
    <property type="protein sequence ID" value="RWS28154.1"/>
    <property type="molecule type" value="Genomic_DNA"/>
</dbReference>
<keyword evidence="1" id="KW-0808">Transferase</keyword>
<evidence type="ECO:0000313" key="5">
    <source>
        <dbReference type="Proteomes" id="UP000288716"/>
    </source>
</evidence>
<dbReference type="InterPro" id="IPR043129">
    <property type="entry name" value="ATPase_NBD"/>
</dbReference>
<feature type="domain" description="Carbohydrate kinase FGGY N-terminal" evidence="3">
    <location>
        <begin position="4"/>
        <end position="88"/>
    </location>
</feature>
<sequence length="92" mass="10236">MNVISADVGSNSVRVAITHFSRENCGRILANVSKEITVHSRNSRIYEQNTAEIWKQLCACIKECLRKSNLDYTTISGIAFTATCSLVVVEKK</sequence>
<dbReference type="Proteomes" id="UP000288716">
    <property type="component" value="Unassembled WGS sequence"/>
</dbReference>
<comment type="caution">
    <text evidence="4">The sequence shown here is derived from an EMBL/GenBank/DDBJ whole genome shotgun (WGS) entry which is preliminary data.</text>
</comment>
<dbReference type="PANTHER" id="PTHR43435">
    <property type="entry name" value="RIBULOKINASE"/>
    <property type="match status" value="1"/>
</dbReference>
<dbReference type="OrthoDB" id="203824at2759"/>
<dbReference type="VEuPathDB" id="VectorBase:LDEU003888"/>
<keyword evidence="2" id="KW-0418">Kinase</keyword>
<dbReference type="InterPro" id="IPR018484">
    <property type="entry name" value="FGGY_N"/>
</dbReference>
<proteinExistence type="predicted"/>
<dbReference type="Gene3D" id="3.30.420.40">
    <property type="match status" value="1"/>
</dbReference>
<gene>
    <name evidence="4" type="ORF">B4U80_08501</name>
</gene>
<protein>
    <recommendedName>
        <fullName evidence="3">Carbohydrate kinase FGGY N-terminal domain-containing protein</fullName>
    </recommendedName>
</protein>
<dbReference type="GO" id="GO:0019321">
    <property type="term" value="P:pentose metabolic process"/>
    <property type="evidence" value="ECO:0007669"/>
    <property type="project" value="TreeGrafter"/>
</dbReference>
<dbReference type="SUPFAM" id="SSF53067">
    <property type="entry name" value="Actin-like ATPase domain"/>
    <property type="match status" value="1"/>
</dbReference>
<dbReference type="AlphaFoldDB" id="A0A443SKV1"/>
<dbReference type="GO" id="GO:0019150">
    <property type="term" value="F:D-ribulokinase activity"/>
    <property type="evidence" value="ECO:0007669"/>
    <property type="project" value="TreeGrafter"/>
</dbReference>